<feature type="region of interest" description="Disordered" evidence="1">
    <location>
        <begin position="193"/>
        <end position="212"/>
    </location>
</feature>
<name>A0A2N5T646_9BASI</name>
<evidence type="ECO:0000313" key="3">
    <source>
        <dbReference type="Proteomes" id="UP000235388"/>
    </source>
</evidence>
<evidence type="ECO:0000313" key="2">
    <source>
        <dbReference type="EMBL" id="PLW20967.1"/>
    </source>
</evidence>
<dbReference type="EMBL" id="PGCJ01000789">
    <property type="protein sequence ID" value="PLW20967.1"/>
    <property type="molecule type" value="Genomic_DNA"/>
</dbReference>
<dbReference type="Proteomes" id="UP000235388">
    <property type="component" value="Unassembled WGS sequence"/>
</dbReference>
<feature type="compositionally biased region" description="Basic and acidic residues" evidence="1">
    <location>
        <begin position="220"/>
        <end position="229"/>
    </location>
</feature>
<protein>
    <submittedName>
        <fullName evidence="2">Uncharacterized protein</fullName>
    </submittedName>
</protein>
<sequence>MVKIIKFKGRFNIACFCCIIIRLAEQRLDLKLSLPSPDAPLLPFKYTSDHDDQPFDDRIPPQIMSPSSISCDRRPDSYIIFGPSVGSSSMKLPPEQAGPHPRNWAHWLPYSPEKHAGMVSAPISWPAALDSAPASISPIMNHVTKSLGLLNPQAGDRSSLLPKMKKTPTSLSVKKRPLKAFTSNVLQQKCKKKGKSVHGFTYNPTRLSNDMQPMETGLEENVHSHEPHDHHRLQSQGIQPLETTREENSYSKEPHSDNSTLESPGMMLITAAREGSSRSQSSDSSLPEAFKLIERMKKEIAGSRSSNYYCPRRRKSVPCLASYINRKFSFQGEKEVGRRQSVMAQVFDISVTLADDLLFQYGFFHGPASSQHPYLSEPFLHLALPESAPSNARCRGEESARKYLRRMNKSVITYTLLSIHLIRSSRQSWEHHGPVVAVGNNKLIHVILQDFHSFYQDIIPHRKDANELSSSASWTAKLKLFVEGKDTHFLFAQNPHAATKKIGFVWHIVSWLVAKRFMDPSIAAGTSTEYHIDIVIKQAVDKIIYFSYPEKQKMLAQRIPHH</sequence>
<reference evidence="2 3" key="1">
    <citation type="submission" date="2017-11" db="EMBL/GenBank/DDBJ databases">
        <title>De novo assembly and phasing of dikaryotic genomes from two isolates of Puccinia coronata f. sp. avenae, the causal agent of oat crown rust.</title>
        <authorList>
            <person name="Miller M.E."/>
            <person name="Zhang Y."/>
            <person name="Omidvar V."/>
            <person name="Sperschneider J."/>
            <person name="Schwessinger B."/>
            <person name="Raley C."/>
            <person name="Palmer J.M."/>
            <person name="Garnica D."/>
            <person name="Upadhyaya N."/>
            <person name="Rathjen J."/>
            <person name="Taylor J.M."/>
            <person name="Park R.F."/>
            <person name="Dodds P.N."/>
            <person name="Hirsch C.D."/>
            <person name="Kianian S.F."/>
            <person name="Figueroa M."/>
        </authorList>
    </citation>
    <scope>NUCLEOTIDE SEQUENCE [LARGE SCALE GENOMIC DNA]</scope>
    <source>
        <strain evidence="2">12NC29</strain>
    </source>
</reference>
<feature type="region of interest" description="Disordered" evidence="1">
    <location>
        <begin position="219"/>
        <end position="264"/>
    </location>
</feature>
<keyword evidence="3" id="KW-1185">Reference proteome</keyword>
<gene>
    <name evidence="2" type="ORF">PCANC_11234</name>
</gene>
<accession>A0A2N5T646</accession>
<proteinExistence type="predicted"/>
<feature type="compositionally biased region" description="Basic and acidic residues" evidence="1">
    <location>
        <begin position="243"/>
        <end position="256"/>
    </location>
</feature>
<comment type="caution">
    <text evidence="2">The sequence shown here is derived from an EMBL/GenBank/DDBJ whole genome shotgun (WGS) entry which is preliminary data.</text>
</comment>
<evidence type="ECO:0000256" key="1">
    <source>
        <dbReference type="SAM" id="MobiDB-lite"/>
    </source>
</evidence>
<dbReference type="AlphaFoldDB" id="A0A2N5T646"/>
<organism evidence="2 3">
    <name type="scientific">Puccinia coronata f. sp. avenae</name>
    <dbReference type="NCBI Taxonomy" id="200324"/>
    <lineage>
        <taxon>Eukaryota</taxon>
        <taxon>Fungi</taxon>
        <taxon>Dikarya</taxon>
        <taxon>Basidiomycota</taxon>
        <taxon>Pucciniomycotina</taxon>
        <taxon>Pucciniomycetes</taxon>
        <taxon>Pucciniales</taxon>
        <taxon>Pucciniaceae</taxon>
        <taxon>Puccinia</taxon>
    </lineage>
</organism>
<feature type="compositionally biased region" description="Polar residues" evidence="1">
    <location>
        <begin position="202"/>
        <end position="211"/>
    </location>
</feature>